<dbReference type="OrthoDB" id="610057at2"/>
<keyword evidence="1" id="KW-0732">Signal</keyword>
<evidence type="ECO:0000256" key="1">
    <source>
        <dbReference type="SAM" id="SignalP"/>
    </source>
</evidence>
<feature type="chain" id="PRO_5012952049" evidence="1">
    <location>
        <begin position="23"/>
        <end position="542"/>
    </location>
</feature>
<protein>
    <submittedName>
        <fullName evidence="2">Uncharacterized protein</fullName>
    </submittedName>
</protein>
<organism evidence="2 3">
    <name type="scientific">Chitinophaga jiangningensis</name>
    <dbReference type="NCBI Taxonomy" id="1419482"/>
    <lineage>
        <taxon>Bacteria</taxon>
        <taxon>Pseudomonadati</taxon>
        <taxon>Bacteroidota</taxon>
        <taxon>Chitinophagia</taxon>
        <taxon>Chitinophagales</taxon>
        <taxon>Chitinophagaceae</taxon>
        <taxon>Chitinophaga</taxon>
    </lineage>
</organism>
<dbReference type="Proteomes" id="UP000184420">
    <property type="component" value="Unassembled WGS sequence"/>
</dbReference>
<evidence type="ECO:0000313" key="3">
    <source>
        <dbReference type="Proteomes" id="UP000184420"/>
    </source>
</evidence>
<dbReference type="EMBL" id="FRBL01000003">
    <property type="protein sequence ID" value="SHL47431.1"/>
    <property type="molecule type" value="Genomic_DNA"/>
</dbReference>
<feature type="signal peptide" evidence="1">
    <location>
        <begin position="1"/>
        <end position="22"/>
    </location>
</feature>
<name>A0A1M7AXI7_9BACT</name>
<reference evidence="2 3" key="1">
    <citation type="submission" date="2016-11" db="EMBL/GenBank/DDBJ databases">
        <authorList>
            <person name="Jaros S."/>
            <person name="Januszkiewicz K."/>
            <person name="Wedrychowicz H."/>
        </authorList>
    </citation>
    <scope>NUCLEOTIDE SEQUENCE [LARGE SCALE GENOMIC DNA]</scope>
    <source>
        <strain evidence="2 3">DSM 27406</strain>
    </source>
</reference>
<accession>A0A1M7AXI7</accession>
<dbReference type="AlphaFoldDB" id="A0A1M7AXI7"/>
<sequence length="542" mass="62010">MKYISKLLLLFPILCYAFTSSAQNPVVNLSTEFEVPGDGWDKLLQLKNGNTCYLHFSRTSGLEVSMYSSKREQLSSDTIQTTLWNSRDLENTEIDAIYEINGQPVIFLQQLVNDTPRVFRLVLNENTGKLLQEQKLGELPSVKLKPAYAQNNIASHDCFIEKDQRTDYYAVAFFAGHEIVPGENVKRRIIVQHYSPKHELLNTGYFYMQDSAFAYFSYIHMAVEDSRDVYIATTGFNTKKKSNESWSKVVLSRLTPDSTAFSHNVIAYTHNYNNVSGLLKTVPAFKEVRLLLFVPSERKSGNSGTLLNIFTEEGKLRKHPVLSYPELSRNVENNLNYKDKYEGIPQNWLMNNDGSSTIMLENLSYFRQGNNQLANMHSNMGDAGVAELDTLGKEDATWSLSKYQVITGTCQPFFQQRRSKSEWSFRNKIAALNLSTYVSYDFVTFPDVTFMLFNDYLQYLDTGGSDKVKKPLKFADDANFVCYRYYNKKIERLYLFGMPEVTKRYACMLGASDYNAGTRTYATILLKREGTVKKAAIAWIGF</sequence>
<evidence type="ECO:0000313" key="2">
    <source>
        <dbReference type="EMBL" id="SHL47431.1"/>
    </source>
</evidence>
<keyword evidence="3" id="KW-1185">Reference proteome</keyword>
<gene>
    <name evidence="2" type="ORF">SAMN05444266_103446</name>
</gene>
<proteinExistence type="predicted"/>
<dbReference type="RefSeq" id="WP_073080273.1">
    <property type="nucleotide sequence ID" value="NZ_FRBL01000003.1"/>
</dbReference>